<feature type="compositionally biased region" description="Polar residues" evidence="6">
    <location>
        <begin position="85"/>
        <end position="97"/>
    </location>
</feature>
<dbReference type="AlphaFoldDB" id="A0A833VLB1"/>
<protein>
    <submittedName>
        <fullName evidence="8">Transcription factor bHLH137</fullName>
    </submittedName>
</protein>
<dbReference type="PANTHER" id="PTHR12565">
    <property type="entry name" value="STEROL REGULATORY ELEMENT-BINDING PROTEIN"/>
    <property type="match status" value="1"/>
</dbReference>
<dbReference type="EMBL" id="SWLB01000017">
    <property type="protein sequence ID" value="KAF3327643.1"/>
    <property type="molecule type" value="Genomic_DNA"/>
</dbReference>
<dbReference type="FunFam" id="4.10.280.10:FF:000002">
    <property type="entry name" value="Basic helix-loop-helix transcription factor"/>
    <property type="match status" value="1"/>
</dbReference>
<gene>
    <name evidence="8" type="ORF">FCM35_KLT07761</name>
</gene>
<dbReference type="OrthoDB" id="1928604at2759"/>
<feature type="domain" description="BHLH" evidence="7">
    <location>
        <begin position="116"/>
        <end position="166"/>
    </location>
</feature>
<name>A0A833VLB1_9POAL</name>
<accession>A0A833VLB1</accession>
<reference evidence="8" key="1">
    <citation type="submission" date="2020-01" db="EMBL/GenBank/DDBJ databases">
        <title>Genome sequence of Kobresia littledalei, the first chromosome-level genome in the family Cyperaceae.</title>
        <authorList>
            <person name="Qu G."/>
        </authorList>
    </citation>
    <scope>NUCLEOTIDE SEQUENCE</scope>
    <source>
        <strain evidence="8">C.B.Clarke</strain>
        <tissue evidence="8">Leaf</tissue>
    </source>
</reference>
<evidence type="ECO:0000313" key="8">
    <source>
        <dbReference type="EMBL" id="KAF3327643.1"/>
    </source>
</evidence>
<evidence type="ECO:0000256" key="2">
    <source>
        <dbReference type="ARBA" id="ARBA00005510"/>
    </source>
</evidence>
<dbReference type="InterPro" id="IPR036638">
    <property type="entry name" value="HLH_DNA-bd_sf"/>
</dbReference>
<keyword evidence="5" id="KW-0539">Nucleus</keyword>
<dbReference type="GO" id="GO:0005634">
    <property type="term" value="C:nucleus"/>
    <property type="evidence" value="ECO:0007669"/>
    <property type="project" value="UniProtKB-SubCell"/>
</dbReference>
<comment type="similarity">
    <text evidence="2">Belongs to the bHLH protein family.</text>
</comment>
<dbReference type="SMART" id="SM00353">
    <property type="entry name" value="HLH"/>
    <property type="match status" value="1"/>
</dbReference>
<dbReference type="GO" id="GO:0046983">
    <property type="term" value="F:protein dimerization activity"/>
    <property type="evidence" value="ECO:0007669"/>
    <property type="project" value="InterPro"/>
</dbReference>
<dbReference type="GO" id="GO:0003700">
    <property type="term" value="F:DNA-binding transcription factor activity"/>
    <property type="evidence" value="ECO:0007669"/>
    <property type="project" value="TreeGrafter"/>
</dbReference>
<keyword evidence="9" id="KW-1185">Reference proteome</keyword>
<dbReference type="PROSITE" id="PS50888">
    <property type="entry name" value="BHLH"/>
    <property type="match status" value="1"/>
</dbReference>
<evidence type="ECO:0000256" key="6">
    <source>
        <dbReference type="SAM" id="MobiDB-lite"/>
    </source>
</evidence>
<dbReference type="Proteomes" id="UP000623129">
    <property type="component" value="Unassembled WGS sequence"/>
</dbReference>
<evidence type="ECO:0000313" key="9">
    <source>
        <dbReference type="Proteomes" id="UP000623129"/>
    </source>
</evidence>
<dbReference type="SUPFAM" id="SSF47459">
    <property type="entry name" value="HLH, helix-loop-helix DNA-binding domain"/>
    <property type="match status" value="1"/>
</dbReference>
<evidence type="ECO:0000256" key="3">
    <source>
        <dbReference type="ARBA" id="ARBA00023015"/>
    </source>
</evidence>
<dbReference type="CDD" id="cd18919">
    <property type="entry name" value="bHLH_AtBPE_like"/>
    <property type="match status" value="1"/>
</dbReference>
<evidence type="ECO:0000256" key="4">
    <source>
        <dbReference type="ARBA" id="ARBA00023163"/>
    </source>
</evidence>
<feature type="compositionally biased region" description="Polar residues" evidence="6">
    <location>
        <begin position="43"/>
        <end position="52"/>
    </location>
</feature>
<dbReference type="InterPro" id="IPR024097">
    <property type="entry name" value="bHLH_ZIP_TF"/>
</dbReference>
<proteinExistence type="inferred from homology"/>
<dbReference type="InterPro" id="IPR011598">
    <property type="entry name" value="bHLH_dom"/>
</dbReference>
<dbReference type="PANTHER" id="PTHR12565:SF431">
    <property type="entry name" value="TRANSCRIPTION FACTOR BHLH137"/>
    <property type="match status" value="1"/>
</dbReference>
<organism evidence="8 9">
    <name type="scientific">Carex littledalei</name>
    <dbReference type="NCBI Taxonomy" id="544730"/>
    <lineage>
        <taxon>Eukaryota</taxon>
        <taxon>Viridiplantae</taxon>
        <taxon>Streptophyta</taxon>
        <taxon>Embryophyta</taxon>
        <taxon>Tracheophyta</taxon>
        <taxon>Spermatophyta</taxon>
        <taxon>Magnoliopsida</taxon>
        <taxon>Liliopsida</taxon>
        <taxon>Poales</taxon>
        <taxon>Cyperaceae</taxon>
        <taxon>Cyperoideae</taxon>
        <taxon>Cariceae</taxon>
        <taxon>Carex</taxon>
        <taxon>Carex subgen. Euthyceras</taxon>
    </lineage>
</organism>
<comment type="subcellular location">
    <subcellularLocation>
        <location evidence="1">Nucleus</location>
    </subcellularLocation>
</comment>
<evidence type="ECO:0000256" key="1">
    <source>
        <dbReference type="ARBA" id="ARBA00004123"/>
    </source>
</evidence>
<evidence type="ECO:0000259" key="7">
    <source>
        <dbReference type="PROSITE" id="PS50888"/>
    </source>
</evidence>
<dbReference type="Pfam" id="PF00010">
    <property type="entry name" value="HLH"/>
    <property type="match status" value="1"/>
</dbReference>
<feature type="region of interest" description="Disordered" evidence="6">
    <location>
        <begin position="34"/>
        <end position="107"/>
    </location>
</feature>
<keyword evidence="4" id="KW-0804">Transcription</keyword>
<sequence length="275" mass="30835">MESYYQEQNPFLIDSSSSPSSYLFKLEEMSNNASSNLLSCSSDTQTSNSQASMGRKRKLVDCTSLSSTPTKASKGSCKGRKGRKQNGNSKEQQISENSKNEEKNTGYIHVRARRGQATDSHSLAERVRRERISERMRMLQGLVPGCDKVTGKALVLDEIINYVQSLQNQVEFLSMRIASMSPVLYGFGLDPDSLVNHEHQEKIMESLFQEQMQLPSLAPQSPQIQTLVDNNNTCFALQSQQALSFSQVNGNFVVQPEQRQDLVNQVVFNNMCSFP</sequence>
<comment type="caution">
    <text evidence="8">The sequence shown here is derived from an EMBL/GenBank/DDBJ whole genome shotgun (WGS) entry which is preliminary data.</text>
</comment>
<dbReference type="Gene3D" id="4.10.280.10">
    <property type="entry name" value="Helix-loop-helix DNA-binding domain"/>
    <property type="match status" value="1"/>
</dbReference>
<evidence type="ECO:0000256" key="5">
    <source>
        <dbReference type="ARBA" id="ARBA00023242"/>
    </source>
</evidence>
<keyword evidence="3" id="KW-0805">Transcription regulation</keyword>